<dbReference type="AlphaFoldDB" id="A0AAV5LVJ6"/>
<dbReference type="Proteomes" id="UP001054252">
    <property type="component" value="Unassembled WGS sequence"/>
</dbReference>
<dbReference type="InterPro" id="IPR026960">
    <property type="entry name" value="RVT-Znf"/>
</dbReference>
<protein>
    <recommendedName>
        <fullName evidence="1">Reverse transcriptase zinc-binding domain-containing protein</fullName>
    </recommendedName>
</protein>
<gene>
    <name evidence="2" type="ORF">SLEP1_g48439</name>
</gene>
<sequence length="451" mass="50616">MKRPCSSAGGAAAGAQWHGIGAQSVGGAAAGAQAARAGLGVAEGGLALCARGAWDLGAEQGAGAQAQCARLVQQAGSGECKGASARLGCRSRTMQAGRGHRARDMEWLQKMAWSLNCEVGEMPFKYLGVPVGGNQKGLRMWQPLIDSIKKKLSGWKNRWLSFGGRITLLNSVLTSLPVFLLSVYLAPKGKWWGRLTEGKENLWFRLIEEKYGSRKDNWCGWVREGKGSGSGWWRDICRLDVLEDNRRGWLLDGYELKVGKGNSVSFWKDSWSNAGVLANAFPRLYMLSIGKESCIQEMGSWKGETWSWNFEWRRSLFSWEAESLQDLKQWIDMTEFPKDKEDTWIWKAERKGLYTTKSGYSKLVHQQPSSQESLFIRLWNSHIPNKVYGFAWLLLHDRIPSKLNLFKRGIVTEIEATTCGMKTWYPKQITDWAGLLFGILWYGQLGIPGMR</sequence>
<comment type="caution">
    <text evidence="2">The sequence shown here is derived from an EMBL/GenBank/DDBJ whole genome shotgun (WGS) entry which is preliminary data.</text>
</comment>
<organism evidence="2 3">
    <name type="scientific">Rubroshorea leprosula</name>
    <dbReference type="NCBI Taxonomy" id="152421"/>
    <lineage>
        <taxon>Eukaryota</taxon>
        <taxon>Viridiplantae</taxon>
        <taxon>Streptophyta</taxon>
        <taxon>Embryophyta</taxon>
        <taxon>Tracheophyta</taxon>
        <taxon>Spermatophyta</taxon>
        <taxon>Magnoliopsida</taxon>
        <taxon>eudicotyledons</taxon>
        <taxon>Gunneridae</taxon>
        <taxon>Pentapetalae</taxon>
        <taxon>rosids</taxon>
        <taxon>malvids</taxon>
        <taxon>Malvales</taxon>
        <taxon>Dipterocarpaceae</taxon>
        <taxon>Rubroshorea</taxon>
    </lineage>
</organism>
<dbReference type="PANTHER" id="PTHR33116">
    <property type="entry name" value="REVERSE TRANSCRIPTASE ZINC-BINDING DOMAIN-CONTAINING PROTEIN-RELATED-RELATED"/>
    <property type="match status" value="1"/>
</dbReference>
<dbReference type="PANTHER" id="PTHR33116:SF78">
    <property type="entry name" value="OS12G0587133 PROTEIN"/>
    <property type="match status" value="1"/>
</dbReference>
<name>A0AAV5LVJ6_9ROSI</name>
<proteinExistence type="predicted"/>
<feature type="domain" description="Reverse transcriptase zinc-binding" evidence="1">
    <location>
        <begin position="354"/>
        <end position="420"/>
    </location>
</feature>
<accession>A0AAV5LVJ6</accession>
<evidence type="ECO:0000313" key="2">
    <source>
        <dbReference type="EMBL" id="GKV40839.1"/>
    </source>
</evidence>
<dbReference type="EMBL" id="BPVZ01000144">
    <property type="protein sequence ID" value="GKV40839.1"/>
    <property type="molecule type" value="Genomic_DNA"/>
</dbReference>
<evidence type="ECO:0000313" key="3">
    <source>
        <dbReference type="Proteomes" id="UP001054252"/>
    </source>
</evidence>
<keyword evidence="3" id="KW-1185">Reference proteome</keyword>
<dbReference type="Pfam" id="PF13966">
    <property type="entry name" value="zf-RVT"/>
    <property type="match status" value="1"/>
</dbReference>
<reference evidence="2 3" key="1">
    <citation type="journal article" date="2021" name="Commun. Biol.">
        <title>The genome of Shorea leprosula (Dipterocarpaceae) highlights the ecological relevance of drought in aseasonal tropical rainforests.</title>
        <authorList>
            <person name="Ng K.K.S."/>
            <person name="Kobayashi M.J."/>
            <person name="Fawcett J.A."/>
            <person name="Hatakeyama M."/>
            <person name="Paape T."/>
            <person name="Ng C.H."/>
            <person name="Ang C.C."/>
            <person name="Tnah L.H."/>
            <person name="Lee C.T."/>
            <person name="Nishiyama T."/>
            <person name="Sese J."/>
            <person name="O'Brien M.J."/>
            <person name="Copetti D."/>
            <person name="Mohd Noor M.I."/>
            <person name="Ong R.C."/>
            <person name="Putra M."/>
            <person name="Sireger I.Z."/>
            <person name="Indrioko S."/>
            <person name="Kosugi Y."/>
            <person name="Izuno A."/>
            <person name="Isagi Y."/>
            <person name="Lee S.L."/>
            <person name="Shimizu K.K."/>
        </authorList>
    </citation>
    <scope>NUCLEOTIDE SEQUENCE [LARGE SCALE GENOMIC DNA]</scope>
    <source>
        <strain evidence="2">214</strain>
    </source>
</reference>
<evidence type="ECO:0000259" key="1">
    <source>
        <dbReference type="Pfam" id="PF13966"/>
    </source>
</evidence>